<comment type="caution">
    <text evidence="2">The sequence shown here is derived from an EMBL/GenBank/DDBJ whole genome shotgun (WGS) entry which is preliminary data.</text>
</comment>
<name>A0A1L8SML2_9ENTE</name>
<feature type="signal peptide" evidence="1">
    <location>
        <begin position="1"/>
        <end position="23"/>
    </location>
</feature>
<dbReference type="Proteomes" id="UP000183700">
    <property type="component" value="Unassembled WGS sequence"/>
</dbReference>
<keyword evidence="3" id="KW-1185">Reference proteome</keyword>
<evidence type="ECO:0000313" key="3">
    <source>
        <dbReference type="Proteomes" id="UP000183700"/>
    </source>
</evidence>
<dbReference type="AlphaFoldDB" id="A0A1L8SML2"/>
<evidence type="ECO:0000256" key="1">
    <source>
        <dbReference type="SAM" id="SignalP"/>
    </source>
</evidence>
<keyword evidence="1" id="KW-0732">Signal</keyword>
<accession>A0A1L8SML2</accession>
<evidence type="ECO:0000313" key="2">
    <source>
        <dbReference type="EMBL" id="OJG33094.1"/>
    </source>
</evidence>
<proteinExistence type="predicted"/>
<dbReference type="EMBL" id="JXKM01000023">
    <property type="protein sequence ID" value="OJG33094.1"/>
    <property type="molecule type" value="Genomic_DNA"/>
</dbReference>
<organism evidence="2 3">
    <name type="scientific">Enterococcus devriesei</name>
    <dbReference type="NCBI Taxonomy" id="319970"/>
    <lineage>
        <taxon>Bacteria</taxon>
        <taxon>Bacillati</taxon>
        <taxon>Bacillota</taxon>
        <taxon>Bacilli</taxon>
        <taxon>Lactobacillales</taxon>
        <taxon>Enterococcaceae</taxon>
        <taxon>Enterococcus</taxon>
    </lineage>
</organism>
<sequence length="161" mass="17250">MKMKKKVITILAGAVLLSPISAALPNNIHTPQINKEASAKSKYKLESVESKNVSVKQQKKQDKDEAISNAILSLGIGGIPGYAGKAGSALLTALGLKGSIDQINKNYAPLTVKKYHYVPKKKASGPSGDMSGYNMGYYVIKVYNQKTGKKVSSKTIPIQRA</sequence>
<reference evidence="2 3" key="1">
    <citation type="submission" date="2014-12" db="EMBL/GenBank/DDBJ databases">
        <title>Draft genome sequences of 29 type strains of Enterococci.</title>
        <authorList>
            <person name="Zhong Z."/>
            <person name="Sun Z."/>
            <person name="Liu W."/>
            <person name="Zhang W."/>
            <person name="Zhang H."/>
        </authorList>
    </citation>
    <scope>NUCLEOTIDE SEQUENCE [LARGE SCALE GENOMIC DNA]</scope>
    <source>
        <strain evidence="2 3">DSM 22802</strain>
    </source>
</reference>
<gene>
    <name evidence="2" type="ORF">RV00_GL001529</name>
</gene>
<feature type="chain" id="PRO_5013199785" evidence="1">
    <location>
        <begin position="24"/>
        <end position="161"/>
    </location>
</feature>
<protein>
    <submittedName>
        <fullName evidence="2">Uncharacterized protein</fullName>
    </submittedName>
</protein>